<dbReference type="Pfam" id="PF18480">
    <property type="entry name" value="DUF5615"/>
    <property type="match status" value="1"/>
</dbReference>
<evidence type="ECO:0000259" key="1">
    <source>
        <dbReference type="Pfam" id="PF18480"/>
    </source>
</evidence>
<proteinExistence type="predicted"/>
<accession>A0A932HYW3</accession>
<dbReference type="EMBL" id="JACPUR010000002">
    <property type="protein sequence ID" value="MBI3126366.1"/>
    <property type="molecule type" value="Genomic_DNA"/>
</dbReference>
<protein>
    <submittedName>
        <fullName evidence="2">DUF5615 family PIN-like protein</fullName>
    </submittedName>
</protein>
<gene>
    <name evidence="2" type="ORF">HYZ11_02030</name>
</gene>
<dbReference type="InterPro" id="IPR041049">
    <property type="entry name" value="DUF5615"/>
</dbReference>
<name>A0A932HYW3_UNCTE</name>
<sequence>MKFLLDVGVCSRSLHQFLADLRHDVRLASDIDSCAGDEVLLDLALRENRIILTEDKDFGELVFVHGGAHPAIVRMRGNAC</sequence>
<feature type="domain" description="DUF5615" evidence="1">
    <location>
        <begin position="1"/>
        <end position="78"/>
    </location>
</feature>
<comment type="caution">
    <text evidence="2">The sequence shown here is derived from an EMBL/GenBank/DDBJ whole genome shotgun (WGS) entry which is preliminary data.</text>
</comment>
<evidence type="ECO:0000313" key="2">
    <source>
        <dbReference type="EMBL" id="MBI3126366.1"/>
    </source>
</evidence>
<reference evidence="2" key="1">
    <citation type="submission" date="2020-07" db="EMBL/GenBank/DDBJ databases">
        <title>Huge and variable diversity of episymbiotic CPR bacteria and DPANN archaea in groundwater ecosystems.</title>
        <authorList>
            <person name="He C.Y."/>
            <person name="Keren R."/>
            <person name="Whittaker M."/>
            <person name="Farag I.F."/>
            <person name="Doudna J."/>
            <person name="Cate J.H.D."/>
            <person name="Banfield J.F."/>
        </authorList>
    </citation>
    <scope>NUCLEOTIDE SEQUENCE</scope>
    <source>
        <strain evidence="2">NC_groundwater_763_Ag_S-0.2um_68_21</strain>
    </source>
</reference>
<evidence type="ECO:0000313" key="3">
    <source>
        <dbReference type="Proteomes" id="UP000782312"/>
    </source>
</evidence>
<dbReference type="Proteomes" id="UP000782312">
    <property type="component" value="Unassembled WGS sequence"/>
</dbReference>
<organism evidence="2 3">
    <name type="scientific">Tectimicrobiota bacterium</name>
    <dbReference type="NCBI Taxonomy" id="2528274"/>
    <lineage>
        <taxon>Bacteria</taxon>
        <taxon>Pseudomonadati</taxon>
        <taxon>Nitrospinota/Tectimicrobiota group</taxon>
        <taxon>Candidatus Tectimicrobiota</taxon>
    </lineage>
</organism>
<dbReference type="AlphaFoldDB" id="A0A932HYW3"/>